<dbReference type="Proteomes" id="UP000010959">
    <property type="component" value="Unassembled WGS sequence"/>
</dbReference>
<protein>
    <submittedName>
        <fullName evidence="1">Uncharacterized protein</fullName>
    </submittedName>
</protein>
<evidence type="ECO:0000313" key="1">
    <source>
        <dbReference type="EMBL" id="ELP35053.1"/>
    </source>
</evidence>
<evidence type="ECO:0000313" key="2">
    <source>
        <dbReference type="Proteomes" id="UP000010959"/>
    </source>
</evidence>
<sequence>MMDHAAAASVFRKAVLCERMFERFSSLPTKTACNGPAFAVVEKGPDCCQMGMHTVQCKFHLRNHGVAQNRDE</sequence>
<dbReference type="EMBL" id="AMWG01000021">
    <property type="protein sequence ID" value="ELP35053.1"/>
    <property type="molecule type" value="Genomic_DNA"/>
</dbReference>
<gene>
    <name evidence="1" type="ORF">RBSWK_01053</name>
</gene>
<organism evidence="1 2">
    <name type="scientific">Rhodopirellula baltica SWK14</name>
    <dbReference type="NCBI Taxonomy" id="993516"/>
    <lineage>
        <taxon>Bacteria</taxon>
        <taxon>Pseudomonadati</taxon>
        <taxon>Planctomycetota</taxon>
        <taxon>Planctomycetia</taxon>
        <taxon>Pirellulales</taxon>
        <taxon>Pirellulaceae</taxon>
        <taxon>Rhodopirellula</taxon>
    </lineage>
</organism>
<name>L7CM68_RHOBT</name>
<dbReference type="AlphaFoldDB" id="L7CM68"/>
<dbReference type="PATRIC" id="fig|993516.3.peg.1109"/>
<accession>L7CM68</accession>
<proteinExistence type="predicted"/>
<reference evidence="1 2" key="1">
    <citation type="journal article" date="2013" name="Mar. Genomics">
        <title>Expression of sulfatases in Rhodopirellula baltica and the diversity of sulfatases in the genus Rhodopirellula.</title>
        <authorList>
            <person name="Wegner C.E."/>
            <person name="Richter-Heitmann T."/>
            <person name="Klindworth A."/>
            <person name="Klockow C."/>
            <person name="Richter M."/>
            <person name="Achstetter T."/>
            <person name="Glockner F.O."/>
            <person name="Harder J."/>
        </authorList>
    </citation>
    <scope>NUCLEOTIDE SEQUENCE [LARGE SCALE GENOMIC DNA]</scope>
    <source>
        <strain evidence="1 2">SWK14</strain>
    </source>
</reference>
<comment type="caution">
    <text evidence="1">The sequence shown here is derived from an EMBL/GenBank/DDBJ whole genome shotgun (WGS) entry which is preliminary data.</text>
</comment>